<keyword evidence="2" id="KW-1185">Reference proteome</keyword>
<evidence type="ECO:0000313" key="1">
    <source>
        <dbReference type="EMBL" id="KAF9075171.1"/>
    </source>
</evidence>
<dbReference type="AlphaFoldDB" id="A0A9P5PZ75"/>
<reference evidence="1" key="1">
    <citation type="submission" date="2020-11" db="EMBL/GenBank/DDBJ databases">
        <authorList>
            <consortium name="DOE Joint Genome Institute"/>
            <person name="Ahrendt S."/>
            <person name="Riley R."/>
            <person name="Andreopoulos W."/>
            <person name="Labutti K."/>
            <person name="Pangilinan J."/>
            <person name="Ruiz-Duenas F.J."/>
            <person name="Barrasa J.M."/>
            <person name="Sanchez-Garcia M."/>
            <person name="Camarero S."/>
            <person name="Miyauchi S."/>
            <person name="Serrano A."/>
            <person name="Linde D."/>
            <person name="Babiker R."/>
            <person name="Drula E."/>
            <person name="Ayuso-Fernandez I."/>
            <person name="Pacheco R."/>
            <person name="Padilla G."/>
            <person name="Ferreira P."/>
            <person name="Barriuso J."/>
            <person name="Kellner H."/>
            <person name="Castanera R."/>
            <person name="Alfaro M."/>
            <person name="Ramirez L."/>
            <person name="Pisabarro A.G."/>
            <person name="Kuo A."/>
            <person name="Tritt A."/>
            <person name="Lipzen A."/>
            <person name="He G."/>
            <person name="Yan M."/>
            <person name="Ng V."/>
            <person name="Cullen D."/>
            <person name="Martin F."/>
            <person name="Rosso M.-N."/>
            <person name="Henrissat B."/>
            <person name="Hibbett D."/>
            <person name="Martinez A.T."/>
            <person name="Grigoriev I.V."/>
        </authorList>
    </citation>
    <scope>NUCLEOTIDE SEQUENCE</scope>
    <source>
        <strain evidence="1">AH 40177</strain>
    </source>
</reference>
<name>A0A9P5PZ75_9AGAR</name>
<sequence>MNNLEQKNSQKKYGQQKGDIYVELEEYRANINQQNSFSFPMSMSIQNHKHEHAFDSDSHNYAETMPSSRSHDPTSSSYDAFSSLSLEPMHAIRSASHETLVASGNSAYILLLSRTQQAEQYLAKERSMNDTLTSIIRSPNNAISNLLLSSSRTGLPTTLSSAHLHNLLTSLCCPTYLKRITQTLTPGTNPTTQNHSINRWVFLTDELEDERISTYLQDSRLLLKLIGRQGTT</sequence>
<organism evidence="1 2">
    <name type="scientific">Rhodocollybia butyracea</name>
    <dbReference type="NCBI Taxonomy" id="206335"/>
    <lineage>
        <taxon>Eukaryota</taxon>
        <taxon>Fungi</taxon>
        <taxon>Dikarya</taxon>
        <taxon>Basidiomycota</taxon>
        <taxon>Agaricomycotina</taxon>
        <taxon>Agaricomycetes</taxon>
        <taxon>Agaricomycetidae</taxon>
        <taxon>Agaricales</taxon>
        <taxon>Marasmiineae</taxon>
        <taxon>Omphalotaceae</taxon>
        <taxon>Rhodocollybia</taxon>
    </lineage>
</organism>
<dbReference type="Proteomes" id="UP000772434">
    <property type="component" value="Unassembled WGS sequence"/>
</dbReference>
<gene>
    <name evidence="1" type="ORF">BDP27DRAFT_36560</name>
</gene>
<proteinExistence type="predicted"/>
<protein>
    <submittedName>
        <fullName evidence="1">Uncharacterized protein</fullName>
    </submittedName>
</protein>
<evidence type="ECO:0000313" key="2">
    <source>
        <dbReference type="Proteomes" id="UP000772434"/>
    </source>
</evidence>
<comment type="caution">
    <text evidence="1">The sequence shown here is derived from an EMBL/GenBank/DDBJ whole genome shotgun (WGS) entry which is preliminary data.</text>
</comment>
<dbReference type="EMBL" id="JADNRY010000010">
    <property type="protein sequence ID" value="KAF9075171.1"/>
    <property type="molecule type" value="Genomic_DNA"/>
</dbReference>
<accession>A0A9P5PZ75</accession>